<dbReference type="AlphaFoldDB" id="A0A560LL99"/>
<evidence type="ECO:0000313" key="15">
    <source>
        <dbReference type="Proteomes" id="UP000321304"/>
    </source>
</evidence>
<reference evidence="14 15" key="1">
    <citation type="submission" date="2019-06" db="EMBL/GenBank/DDBJ databases">
        <title>Genomic Encyclopedia of Type Strains, Phase IV (KMG-V): Genome sequencing to study the core and pangenomes of soil and plant-associated prokaryotes.</title>
        <authorList>
            <person name="Whitman W."/>
        </authorList>
    </citation>
    <scope>NUCLEOTIDE SEQUENCE [LARGE SCALE GENOMIC DNA]</scope>
    <source>
        <strain evidence="14 15">BR 10355</strain>
    </source>
</reference>
<accession>A0A560LL99</accession>
<evidence type="ECO:0000256" key="3">
    <source>
        <dbReference type="ARBA" id="ARBA00012438"/>
    </source>
</evidence>
<dbReference type="Gene3D" id="1.10.287.130">
    <property type="match status" value="1"/>
</dbReference>
<name>A0A560LL99_9BRAD</name>
<evidence type="ECO:0000256" key="6">
    <source>
        <dbReference type="ARBA" id="ARBA00022692"/>
    </source>
</evidence>
<keyword evidence="6 11" id="KW-0812">Transmembrane</keyword>
<dbReference type="PANTHER" id="PTHR45436">
    <property type="entry name" value="SENSOR HISTIDINE KINASE YKOH"/>
    <property type="match status" value="1"/>
</dbReference>
<dbReference type="EMBL" id="VITY01000008">
    <property type="protein sequence ID" value="TWB96177.1"/>
    <property type="molecule type" value="Genomic_DNA"/>
</dbReference>
<dbReference type="InterPro" id="IPR004358">
    <property type="entry name" value="Sig_transdc_His_kin-like_C"/>
</dbReference>
<evidence type="ECO:0000259" key="13">
    <source>
        <dbReference type="PROSITE" id="PS50885"/>
    </source>
</evidence>
<gene>
    <name evidence="14" type="ORF">FBZ93_108219</name>
</gene>
<dbReference type="InterPro" id="IPR013727">
    <property type="entry name" value="2CSK_N"/>
</dbReference>
<evidence type="ECO:0000256" key="7">
    <source>
        <dbReference type="ARBA" id="ARBA00022777"/>
    </source>
</evidence>
<dbReference type="RefSeq" id="WP_167529161.1">
    <property type="nucleotide sequence ID" value="NZ_VITY01000008.1"/>
</dbReference>
<keyword evidence="10 11" id="KW-0472">Membrane</keyword>
<dbReference type="CDD" id="cd00075">
    <property type="entry name" value="HATPase"/>
    <property type="match status" value="1"/>
</dbReference>
<dbReference type="PROSITE" id="PS50885">
    <property type="entry name" value="HAMP"/>
    <property type="match status" value="1"/>
</dbReference>
<dbReference type="InterPro" id="IPR005467">
    <property type="entry name" value="His_kinase_dom"/>
</dbReference>
<dbReference type="PRINTS" id="PR00344">
    <property type="entry name" value="BCTRLSENSOR"/>
</dbReference>
<evidence type="ECO:0000256" key="9">
    <source>
        <dbReference type="ARBA" id="ARBA00023012"/>
    </source>
</evidence>
<evidence type="ECO:0000256" key="8">
    <source>
        <dbReference type="ARBA" id="ARBA00022989"/>
    </source>
</evidence>
<dbReference type="GO" id="GO:0000155">
    <property type="term" value="F:phosphorelay sensor kinase activity"/>
    <property type="evidence" value="ECO:0007669"/>
    <property type="project" value="InterPro"/>
</dbReference>
<comment type="catalytic activity">
    <reaction evidence="1">
        <text>ATP + protein L-histidine = ADP + protein N-phospho-L-histidine.</text>
        <dbReference type="EC" id="2.7.13.3"/>
    </reaction>
</comment>
<dbReference type="PROSITE" id="PS50109">
    <property type="entry name" value="HIS_KIN"/>
    <property type="match status" value="1"/>
</dbReference>
<dbReference type="InterPro" id="IPR003594">
    <property type="entry name" value="HATPase_dom"/>
</dbReference>
<evidence type="ECO:0000256" key="4">
    <source>
        <dbReference type="ARBA" id="ARBA00022553"/>
    </source>
</evidence>
<protein>
    <recommendedName>
        <fullName evidence="3">histidine kinase</fullName>
        <ecNumber evidence="3">2.7.13.3</ecNumber>
    </recommendedName>
</protein>
<dbReference type="InterPro" id="IPR003660">
    <property type="entry name" value="HAMP_dom"/>
</dbReference>
<sequence length="462" mass="49493">MQRPQTSIKRDILLGAISLLAILGVGLFLYVRNFSLNAADTAFDRVLAASAFSIADSIRVDDGNLTVELPLASLEILGAARETRAFYAVRAPDHSLITGYADLPDAAKANELDRSPAFSDAVYSGAQVRIGTVWRYIDFGEKSGWVNVSVAETREARSQLASDILKNSLAPMMLAGLVICLLISKGLNRAWAPLVALEAELTERAPGDLTSIRTPVPKEVTSLVSSLNGFMQRLDGVLNTLRGIAVDTTHDMRTRLASIRALAEVAATEPDPGLLRSYAGRILANAVDATRIVNQLLADAAIAHHIETSGNPRCDFLELYLEAVERLPTENVQRCRLADLSTAHDDFPVSGAPFALRELIDNLLDNALKYAPDGTIDVDLRTSVDGSTIEFDVADRGPGIPDKDKSRVLERFQRGSEQDHVAGSGLGLNIAKNAAVSAGGNLALLDRPGGGLVARVTLPRSP</sequence>
<dbReference type="InterPro" id="IPR003661">
    <property type="entry name" value="HisK_dim/P_dom"/>
</dbReference>
<keyword evidence="5" id="KW-0808">Transferase</keyword>
<evidence type="ECO:0000256" key="11">
    <source>
        <dbReference type="SAM" id="Phobius"/>
    </source>
</evidence>
<dbReference type="Gene3D" id="3.30.565.10">
    <property type="entry name" value="Histidine kinase-like ATPase, C-terminal domain"/>
    <property type="match status" value="1"/>
</dbReference>
<keyword evidence="9" id="KW-0902">Two-component regulatory system</keyword>
<dbReference type="InterPro" id="IPR050428">
    <property type="entry name" value="TCS_sensor_his_kinase"/>
</dbReference>
<keyword evidence="7 14" id="KW-0418">Kinase</keyword>
<dbReference type="InterPro" id="IPR036097">
    <property type="entry name" value="HisK_dim/P_sf"/>
</dbReference>
<comment type="caution">
    <text evidence="14">The sequence shown here is derived from an EMBL/GenBank/DDBJ whole genome shotgun (WGS) entry which is preliminary data.</text>
</comment>
<evidence type="ECO:0000256" key="2">
    <source>
        <dbReference type="ARBA" id="ARBA00004370"/>
    </source>
</evidence>
<dbReference type="CDD" id="cd00082">
    <property type="entry name" value="HisKA"/>
    <property type="match status" value="1"/>
</dbReference>
<feature type="transmembrane region" description="Helical" evidence="11">
    <location>
        <begin position="12"/>
        <end position="31"/>
    </location>
</feature>
<feature type="domain" description="HAMP" evidence="13">
    <location>
        <begin position="188"/>
        <end position="239"/>
    </location>
</feature>
<dbReference type="SUPFAM" id="SSF47384">
    <property type="entry name" value="Homodimeric domain of signal transducing histidine kinase"/>
    <property type="match status" value="1"/>
</dbReference>
<dbReference type="GO" id="GO:0005886">
    <property type="term" value="C:plasma membrane"/>
    <property type="evidence" value="ECO:0007669"/>
    <property type="project" value="TreeGrafter"/>
</dbReference>
<dbReference type="Pfam" id="PF08521">
    <property type="entry name" value="2CSK_N"/>
    <property type="match status" value="1"/>
</dbReference>
<evidence type="ECO:0000313" key="14">
    <source>
        <dbReference type="EMBL" id="TWB96177.1"/>
    </source>
</evidence>
<evidence type="ECO:0000256" key="5">
    <source>
        <dbReference type="ARBA" id="ARBA00022679"/>
    </source>
</evidence>
<feature type="domain" description="Histidine kinase" evidence="12">
    <location>
        <begin position="247"/>
        <end position="462"/>
    </location>
</feature>
<evidence type="ECO:0000256" key="1">
    <source>
        <dbReference type="ARBA" id="ARBA00000085"/>
    </source>
</evidence>
<keyword evidence="8 11" id="KW-1133">Transmembrane helix</keyword>
<evidence type="ECO:0000256" key="10">
    <source>
        <dbReference type="ARBA" id="ARBA00023136"/>
    </source>
</evidence>
<dbReference type="SUPFAM" id="SSF55874">
    <property type="entry name" value="ATPase domain of HSP90 chaperone/DNA topoisomerase II/histidine kinase"/>
    <property type="match status" value="1"/>
</dbReference>
<dbReference type="EC" id="2.7.13.3" evidence="3"/>
<dbReference type="Proteomes" id="UP000321304">
    <property type="component" value="Unassembled WGS sequence"/>
</dbReference>
<keyword evidence="4" id="KW-0597">Phosphoprotein</keyword>
<proteinExistence type="predicted"/>
<organism evidence="14 15">
    <name type="scientific">Bradyrhizobium macuxiense</name>
    <dbReference type="NCBI Taxonomy" id="1755647"/>
    <lineage>
        <taxon>Bacteria</taxon>
        <taxon>Pseudomonadati</taxon>
        <taxon>Pseudomonadota</taxon>
        <taxon>Alphaproteobacteria</taxon>
        <taxon>Hyphomicrobiales</taxon>
        <taxon>Nitrobacteraceae</taxon>
        <taxon>Bradyrhizobium</taxon>
    </lineage>
</organism>
<dbReference type="InterPro" id="IPR036890">
    <property type="entry name" value="HATPase_C_sf"/>
</dbReference>
<dbReference type="PANTHER" id="PTHR45436:SF1">
    <property type="entry name" value="SENSOR PROTEIN QSEC"/>
    <property type="match status" value="1"/>
</dbReference>
<dbReference type="SMART" id="SM00387">
    <property type="entry name" value="HATPase_c"/>
    <property type="match status" value="1"/>
</dbReference>
<dbReference type="Pfam" id="PF02518">
    <property type="entry name" value="HATPase_c"/>
    <property type="match status" value="1"/>
</dbReference>
<keyword evidence="15" id="KW-1185">Reference proteome</keyword>
<evidence type="ECO:0000259" key="12">
    <source>
        <dbReference type="PROSITE" id="PS50109"/>
    </source>
</evidence>
<comment type="subcellular location">
    <subcellularLocation>
        <location evidence="2">Membrane</location>
    </subcellularLocation>
</comment>